<gene>
    <name evidence="1" type="ORF">L1987_82093</name>
</gene>
<dbReference type="EMBL" id="CM042044">
    <property type="protein sequence ID" value="KAI3688381.1"/>
    <property type="molecule type" value="Genomic_DNA"/>
</dbReference>
<reference evidence="1 2" key="2">
    <citation type="journal article" date="2022" name="Mol. Ecol. Resour.">
        <title>The genomes of chicory, endive, great burdock and yacon provide insights into Asteraceae paleo-polyploidization history and plant inulin production.</title>
        <authorList>
            <person name="Fan W."/>
            <person name="Wang S."/>
            <person name="Wang H."/>
            <person name="Wang A."/>
            <person name="Jiang F."/>
            <person name="Liu H."/>
            <person name="Zhao H."/>
            <person name="Xu D."/>
            <person name="Zhang Y."/>
        </authorList>
    </citation>
    <scope>NUCLEOTIDE SEQUENCE [LARGE SCALE GENOMIC DNA]</scope>
    <source>
        <strain evidence="2">cv. Yunnan</strain>
        <tissue evidence="1">Leaves</tissue>
    </source>
</reference>
<accession>A0ACB8YT02</accession>
<evidence type="ECO:0000313" key="2">
    <source>
        <dbReference type="Proteomes" id="UP001056120"/>
    </source>
</evidence>
<keyword evidence="2" id="KW-1185">Reference proteome</keyword>
<sequence length="353" mass="39736">MDQIHDPGPVLRSGFKAFKEETEFAITLRKEELLNHNNCTWLSIGNASSPSSCYKDYGLFGYMDLKIDAWFISLLSTPSPTSDALLNTKVAFFDGSRVNPMEEASLILDQTKVLDDDVVFQESLEEEVVSWLQNESYGQKLDKKSKSKLACFEYDSATPVNYSVSSFTDSSDEHSLFSSSSSSDHSSEIMDLEEINTDQPLFWPFNPASDWCSEYKWDFFMSPCKKAGNSEADFEDTTIKTPSSEWDLFIMSPEISSETHGNVNLEKGCNRRLEFSIDSTDVAKSRNVVATEQPGVDRLTKKDVGKQKILLEDLLLVDKLHVEGVLEQVLGLGEFDGHEGIESEFNKDDFSLF</sequence>
<protein>
    <submittedName>
        <fullName evidence="1">Uncharacterized protein</fullName>
    </submittedName>
</protein>
<evidence type="ECO:0000313" key="1">
    <source>
        <dbReference type="EMBL" id="KAI3688381.1"/>
    </source>
</evidence>
<organism evidence="1 2">
    <name type="scientific">Smallanthus sonchifolius</name>
    <dbReference type="NCBI Taxonomy" id="185202"/>
    <lineage>
        <taxon>Eukaryota</taxon>
        <taxon>Viridiplantae</taxon>
        <taxon>Streptophyta</taxon>
        <taxon>Embryophyta</taxon>
        <taxon>Tracheophyta</taxon>
        <taxon>Spermatophyta</taxon>
        <taxon>Magnoliopsida</taxon>
        <taxon>eudicotyledons</taxon>
        <taxon>Gunneridae</taxon>
        <taxon>Pentapetalae</taxon>
        <taxon>asterids</taxon>
        <taxon>campanulids</taxon>
        <taxon>Asterales</taxon>
        <taxon>Asteraceae</taxon>
        <taxon>Asteroideae</taxon>
        <taxon>Heliantheae alliance</taxon>
        <taxon>Millerieae</taxon>
        <taxon>Smallanthus</taxon>
    </lineage>
</organism>
<proteinExistence type="predicted"/>
<comment type="caution">
    <text evidence="1">The sequence shown here is derived from an EMBL/GenBank/DDBJ whole genome shotgun (WGS) entry which is preliminary data.</text>
</comment>
<dbReference type="Proteomes" id="UP001056120">
    <property type="component" value="Linkage Group LG27"/>
</dbReference>
<name>A0ACB8YT02_9ASTR</name>
<reference evidence="2" key="1">
    <citation type="journal article" date="2022" name="Mol. Ecol. Resour.">
        <title>The genomes of chicory, endive, great burdock and yacon provide insights into Asteraceae palaeo-polyploidization history and plant inulin production.</title>
        <authorList>
            <person name="Fan W."/>
            <person name="Wang S."/>
            <person name="Wang H."/>
            <person name="Wang A."/>
            <person name="Jiang F."/>
            <person name="Liu H."/>
            <person name="Zhao H."/>
            <person name="Xu D."/>
            <person name="Zhang Y."/>
        </authorList>
    </citation>
    <scope>NUCLEOTIDE SEQUENCE [LARGE SCALE GENOMIC DNA]</scope>
    <source>
        <strain evidence="2">cv. Yunnan</strain>
    </source>
</reference>